<comment type="caution">
    <text evidence="2">The sequence shown here is derived from an EMBL/GenBank/DDBJ whole genome shotgun (WGS) entry which is preliminary data.</text>
</comment>
<feature type="compositionally biased region" description="Basic residues" evidence="1">
    <location>
        <begin position="94"/>
        <end position="104"/>
    </location>
</feature>
<keyword evidence="3" id="KW-1185">Reference proteome</keyword>
<proteinExistence type="predicted"/>
<feature type="compositionally biased region" description="Basic residues" evidence="1">
    <location>
        <begin position="111"/>
        <end position="121"/>
    </location>
</feature>
<name>A0AAN7EL33_QUERU</name>
<feature type="compositionally biased region" description="Pro residues" evidence="1">
    <location>
        <begin position="32"/>
        <end position="48"/>
    </location>
</feature>
<reference evidence="2 3" key="1">
    <citation type="journal article" date="2023" name="G3 (Bethesda)">
        <title>A haplotype-resolved chromosome-scale genome for Quercus rubra L. provides insights into the genetics of adaptive traits for red oak species.</title>
        <authorList>
            <person name="Kapoor B."/>
            <person name="Jenkins J."/>
            <person name="Schmutz J."/>
            <person name="Zhebentyayeva T."/>
            <person name="Kuelheim C."/>
            <person name="Coggeshall M."/>
            <person name="Heim C."/>
            <person name="Lasky J.R."/>
            <person name="Leites L."/>
            <person name="Islam-Faridi N."/>
            <person name="Romero-Severson J."/>
            <person name="DeLeo V.L."/>
            <person name="Lucas S.M."/>
            <person name="Lazic D."/>
            <person name="Gailing O."/>
            <person name="Carlson J."/>
            <person name="Staton M."/>
        </authorList>
    </citation>
    <scope>NUCLEOTIDE SEQUENCE [LARGE SCALE GENOMIC DNA]</scope>
    <source>
        <strain evidence="2">Pseudo-F2</strain>
    </source>
</reference>
<dbReference type="Proteomes" id="UP001324115">
    <property type="component" value="Unassembled WGS sequence"/>
</dbReference>
<evidence type="ECO:0000313" key="3">
    <source>
        <dbReference type="Proteomes" id="UP001324115"/>
    </source>
</evidence>
<feature type="region of interest" description="Disordered" evidence="1">
    <location>
        <begin position="1"/>
        <end position="121"/>
    </location>
</feature>
<evidence type="ECO:0000256" key="1">
    <source>
        <dbReference type="SAM" id="MobiDB-lite"/>
    </source>
</evidence>
<dbReference type="AlphaFoldDB" id="A0AAN7EL33"/>
<evidence type="ECO:0000313" key="2">
    <source>
        <dbReference type="EMBL" id="KAK4573881.1"/>
    </source>
</evidence>
<gene>
    <name evidence="2" type="ORF">RGQ29_031724</name>
</gene>
<accession>A0AAN7EL33</accession>
<dbReference type="EMBL" id="JAXUIC010000009">
    <property type="protein sequence ID" value="KAK4573881.1"/>
    <property type="molecule type" value="Genomic_DNA"/>
</dbReference>
<organism evidence="2 3">
    <name type="scientific">Quercus rubra</name>
    <name type="common">Northern red oak</name>
    <name type="synonym">Quercus borealis</name>
    <dbReference type="NCBI Taxonomy" id="3512"/>
    <lineage>
        <taxon>Eukaryota</taxon>
        <taxon>Viridiplantae</taxon>
        <taxon>Streptophyta</taxon>
        <taxon>Embryophyta</taxon>
        <taxon>Tracheophyta</taxon>
        <taxon>Spermatophyta</taxon>
        <taxon>Magnoliopsida</taxon>
        <taxon>eudicotyledons</taxon>
        <taxon>Gunneridae</taxon>
        <taxon>Pentapetalae</taxon>
        <taxon>rosids</taxon>
        <taxon>fabids</taxon>
        <taxon>Fagales</taxon>
        <taxon>Fagaceae</taxon>
        <taxon>Quercus</taxon>
    </lineage>
</organism>
<protein>
    <submittedName>
        <fullName evidence="2">Uncharacterized protein</fullName>
    </submittedName>
</protein>
<sequence>MATPNSTIINHPLPTLSPPIATPTSTIINHPLPIPSPPPWQPPPPPSSTPTTTATPHHYHHISHKPNPTHTPTLIKPTAAATIHHRNIADRTKHTQARPSKHTHQNLEREKKHKHNCKPDI</sequence>